<keyword evidence="1" id="KW-0680">Restriction system</keyword>
<reference evidence="3" key="1">
    <citation type="submission" date="2020-07" db="EMBL/GenBank/DDBJ databases">
        <title>Koleobacter methoxysyntrophicus gen. nov., sp. nov., a novel anaerobic bacterium isolated from deep subsurface oil field and proposal of Koleobacterales ord. nov. in the phylum Firmicutes.</title>
        <authorList>
            <person name="Sakamoto S."/>
            <person name="Tamaki H."/>
        </authorList>
    </citation>
    <scope>NUCLEOTIDE SEQUENCE</scope>
    <source>
        <strain evidence="3">NRmbB1</strain>
    </source>
</reference>
<keyword evidence="4" id="KW-1185">Reference proteome</keyword>
<keyword evidence="1 3" id="KW-0378">Hydrolase</keyword>
<dbReference type="PIRSF" id="PIRSF016080">
    <property type="entry name" value="Restrict_endonuc_II_DpmII"/>
    <property type="match status" value="1"/>
</dbReference>
<dbReference type="REBASE" id="474798">
    <property type="entry name" value="KmeB1ORF1259P"/>
</dbReference>
<dbReference type="KEGG" id="kme:H0A61_01260"/>
<comment type="similarity">
    <text evidence="1">Belongs to the DpnII type II restriction endonuclease family.</text>
</comment>
<evidence type="ECO:0000256" key="1">
    <source>
        <dbReference type="PIRNR" id="PIRNR016080"/>
    </source>
</evidence>
<dbReference type="Proteomes" id="UP000662904">
    <property type="component" value="Chromosome"/>
</dbReference>
<keyword evidence="1" id="KW-0255">Endonuclease</keyword>
<organism evidence="3 4">
    <name type="scientific">Koleobacter methoxysyntrophicus</name>
    <dbReference type="NCBI Taxonomy" id="2751313"/>
    <lineage>
        <taxon>Bacteria</taxon>
        <taxon>Bacillati</taxon>
        <taxon>Bacillota</taxon>
        <taxon>Clostridia</taxon>
        <taxon>Koleobacterales</taxon>
        <taxon>Koleobacteraceae</taxon>
        <taxon>Koleobacter</taxon>
    </lineage>
</organism>
<dbReference type="EMBL" id="CP059066">
    <property type="protein sequence ID" value="QSQ08907.1"/>
    <property type="molecule type" value="Genomic_DNA"/>
</dbReference>
<protein>
    <recommendedName>
        <fullName evidence="1">Type-2 restriction enzyme</fullName>
        <ecNumber evidence="1">3.1.21.4</ecNumber>
    </recommendedName>
</protein>
<dbReference type="InterPro" id="IPR021191">
    <property type="entry name" value="Restrct_endonuc_II_DpnII"/>
</dbReference>
<dbReference type="AlphaFoldDB" id="A0A8A0RN82"/>
<keyword evidence="1" id="KW-0540">Nuclease</keyword>
<proteinExistence type="inferred from homology"/>
<comment type="catalytic activity">
    <reaction evidence="1">
        <text>Endonucleolytic cleavage of DNA to give specific double-stranded fragments with terminal 5'-phosphates.</text>
        <dbReference type="EC" id="3.1.21.4"/>
    </reaction>
</comment>
<dbReference type="GO" id="GO:0003677">
    <property type="term" value="F:DNA binding"/>
    <property type="evidence" value="ECO:0007669"/>
    <property type="project" value="UniProtKB-UniRule"/>
</dbReference>
<comment type="function">
    <text evidence="1">A P subtype restriction enzyme that recognizes the double-stranded unmethylated sequence 5'-GATC-3'.</text>
</comment>
<name>A0A8A0RN82_9FIRM</name>
<dbReference type="GO" id="GO:0009307">
    <property type="term" value="P:DNA restriction-modification system"/>
    <property type="evidence" value="ECO:0007669"/>
    <property type="project" value="UniProtKB-UniRule"/>
</dbReference>
<evidence type="ECO:0000313" key="4">
    <source>
        <dbReference type="Proteomes" id="UP000662904"/>
    </source>
</evidence>
<dbReference type="InterPro" id="IPR007637">
    <property type="entry name" value="Restrct_endonuc_II_DpnII-like"/>
</dbReference>
<accession>A0A8A0RN82</accession>
<dbReference type="EC" id="3.1.21.4" evidence="1"/>
<dbReference type="Pfam" id="PF04556">
    <property type="entry name" value="DpnII"/>
    <property type="match status" value="1"/>
</dbReference>
<dbReference type="RefSeq" id="WP_206709106.1">
    <property type="nucleotide sequence ID" value="NZ_CP059066.1"/>
</dbReference>
<dbReference type="GO" id="GO:0009036">
    <property type="term" value="F:type II site-specific deoxyribonuclease activity"/>
    <property type="evidence" value="ECO:0007669"/>
    <property type="project" value="UniProtKB-UniRule"/>
</dbReference>
<evidence type="ECO:0000259" key="2">
    <source>
        <dbReference type="Pfam" id="PF04556"/>
    </source>
</evidence>
<gene>
    <name evidence="3" type="primary">dpnB</name>
    <name evidence="3" type="ORF">H0A61_01260</name>
</gene>
<evidence type="ECO:0000313" key="3">
    <source>
        <dbReference type="EMBL" id="QSQ08907.1"/>
    </source>
</evidence>
<sequence>MKELYIEFLNAENEESIIEKFHNTLVDTNRGYDFFVDWDKIRKHVEKHKIEFNILNSLIGSKQFDNDLREILLNYPRVLPVIPILLAIRDLNFKVIRDFTDKNLDIVNYDFNIRPLTLEEIDGIVEFFDKTGLKRFFLEMGTKSILDYVMGVEVGMDTHARKNRSGNRMELLLKPIIEDIAVKNGFEEVLFQKNFKYIETNYGIEVNSSIKNRKADFILIKDNKKVNIEVNFYSGTGSKPQEIVDSYIERQNELKNNGFEFIWITDGEGWRGQKNQIHKGFEKIDYLLNLHFVRLGLLEGILCRI</sequence>
<feature type="domain" description="Restriction endonuclease type II DpnII-like" evidence="2">
    <location>
        <begin position="19"/>
        <end position="298"/>
    </location>
</feature>